<dbReference type="EMBL" id="JAEPQZ010000008">
    <property type="protein sequence ID" value="KAG2178265.1"/>
    <property type="molecule type" value="Genomic_DNA"/>
</dbReference>
<dbReference type="OrthoDB" id="348678at2759"/>
<evidence type="ECO:0000259" key="3">
    <source>
        <dbReference type="Pfam" id="PF19272"/>
    </source>
</evidence>
<dbReference type="AlphaFoldDB" id="A0A8H7UCU9"/>
<dbReference type="InterPro" id="IPR045473">
    <property type="entry name" value="ASM_C"/>
</dbReference>
<keyword evidence="1" id="KW-0378">Hydrolase</keyword>
<reference evidence="4" key="1">
    <citation type="submission" date="2020-12" db="EMBL/GenBank/DDBJ databases">
        <title>Metabolic potential, ecology and presence of endohyphal bacteria is reflected in genomic diversity of Mucoromycotina.</title>
        <authorList>
            <person name="Muszewska A."/>
            <person name="Okrasinska A."/>
            <person name="Steczkiewicz K."/>
            <person name="Drgas O."/>
            <person name="Orlowska M."/>
            <person name="Perlinska-Lenart U."/>
            <person name="Aleksandrzak-Piekarczyk T."/>
            <person name="Szatraj K."/>
            <person name="Zielenkiewicz U."/>
            <person name="Pilsyk S."/>
            <person name="Malc E."/>
            <person name="Mieczkowski P."/>
            <person name="Kruszewska J.S."/>
            <person name="Biernat P."/>
            <person name="Pawlowska J."/>
        </authorList>
    </citation>
    <scope>NUCLEOTIDE SEQUENCE</scope>
    <source>
        <strain evidence="4">WA0000067209</strain>
    </source>
</reference>
<dbReference type="GO" id="GO:0005615">
    <property type="term" value="C:extracellular space"/>
    <property type="evidence" value="ECO:0007669"/>
    <property type="project" value="TreeGrafter"/>
</dbReference>
<name>A0A8H7UCU9_MORIS</name>
<dbReference type="GO" id="GO:0006798">
    <property type="term" value="P:polyphosphate catabolic process"/>
    <property type="evidence" value="ECO:0007669"/>
    <property type="project" value="TreeGrafter"/>
</dbReference>
<feature type="domain" description="Sphingomyelin phosphodiesterase C-terminal" evidence="3">
    <location>
        <begin position="249"/>
        <end position="330"/>
    </location>
</feature>
<comment type="caution">
    <text evidence="4">The sequence shown here is derived from an EMBL/GenBank/DDBJ whole genome shotgun (WGS) entry which is preliminary data.</text>
</comment>
<keyword evidence="2" id="KW-0325">Glycoprotein</keyword>
<sequence>MDFIIYTGDTARHDRDKQLRRNNSEVIESHKAAIRYFNSTFDLNKTKLFPTIGNLDTFVHNEIQEASRDQLSRSLFQELYEIWEPLNLDLQSTFQEGGYYAYDMPDGPTVISLNSMYFFDKNYDVEDCDTPDSPGAIQLVWLEAQLVKAQNNHRPVYIMSHVPPTERKKLYHPACYSAYVNILGKYSETIAGHFTGHTNDDTLSVLYKTSNSKPSSPFALQALTSKSQLNFKPQDVINVLTNAPSIIPVNNPGFRIYRYDVKDGGLFGWDQYWADLNEGNADGEMTWKMEYSSRDTYGVNKLNKLGWQKLVQNLKTKKKTFSKYSTYVKVLRDQ</sequence>
<evidence type="ECO:0000313" key="5">
    <source>
        <dbReference type="Proteomes" id="UP000654370"/>
    </source>
</evidence>
<dbReference type="Pfam" id="PF19272">
    <property type="entry name" value="ASMase_C"/>
    <property type="match status" value="1"/>
</dbReference>
<gene>
    <name evidence="4" type="ORF">INT43_003518</name>
</gene>
<organism evidence="4 5">
    <name type="scientific">Mortierella isabellina</name>
    <name type="common">Filamentous fungus</name>
    <name type="synonym">Umbelopsis isabellina</name>
    <dbReference type="NCBI Taxonomy" id="91625"/>
    <lineage>
        <taxon>Eukaryota</taxon>
        <taxon>Fungi</taxon>
        <taxon>Fungi incertae sedis</taxon>
        <taxon>Mucoromycota</taxon>
        <taxon>Mucoromycotina</taxon>
        <taxon>Umbelopsidomycetes</taxon>
        <taxon>Umbelopsidales</taxon>
        <taxon>Umbelopsidaceae</taxon>
        <taxon>Umbelopsis</taxon>
    </lineage>
</organism>
<dbReference type="PANTHER" id="PTHR10340">
    <property type="entry name" value="SPHINGOMYELIN PHOSPHODIESTERASE"/>
    <property type="match status" value="1"/>
</dbReference>
<dbReference type="PANTHER" id="PTHR10340:SF55">
    <property type="entry name" value="ENDOPOLYPHOSPHATASE"/>
    <property type="match status" value="1"/>
</dbReference>
<proteinExistence type="predicted"/>
<dbReference type="GO" id="GO:0008081">
    <property type="term" value="F:phosphoric diester hydrolase activity"/>
    <property type="evidence" value="ECO:0007669"/>
    <property type="project" value="TreeGrafter"/>
</dbReference>
<dbReference type="Proteomes" id="UP000654370">
    <property type="component" value="Unassembled WGS sequence"/>
</dbReference>
<accession>A0A8H7UCU9</accession>
<evidence type="ECO:0000256" key="2">
    <source>
        <dbReference type="ARBA" id="ARBA00023180"/>
    </source>
</evidence>
<dbReference type="GO" id="GO:0000298">
    <property type="term" value="F:endopolyphosphatase activity"/>
    <property type="evidence" value="ECO:0007669"/>
    <property type="project" value="TreeGrafter"/>
</dbReference>
<keyword evidence="5" id="KW-1185">Reference proteome</keyword>
<dbReference type="GO" id="GO:0000324">
    <property type="term" value="C:fungal-type vacuole"/>
    <property type="evidence" value="ECO:0007669"/>
    <property type="project" value="TreeGrafter"/>
</dbReference>
<protein>
    <recommendedName>
        <fullName evidence="3">Sphingomyelin phosphodiesterase C-terminal domain-containing protein</fullName>
    </recommendedName>
</protein>
<evidence type="ECO:0000256" key="1">
    <source>
        <dbReference type="ARBA" id="ARBA00022801"/>
    </source>
</evidence>
<dbReference type="GO" id="GO:0004309">
    <property type="term" value="F:exopolyphosphatase activity"/>
    <property type="evidence" value="ECO:0007669"/>
    <property type="project" value="TreeGrafter"/>
</dbReference>
<dbReference type="InterPro" id="IPR029052">
    <property type="entry name" value="Metallo-depent_PP-like"/>
</dbReference>
<evidence type="ECO:0000313" key="4">
    <source>
        <dbReference type="EMBL" id="KAG2178265.1"/>
    </source>
</evidence>
<dbReference type="Gene3D" id="3.60.21.10">
    <property type="match status" value="1"/>
</dbReference>
<dbReference type="SUPFAM" id="SSF56300">
    <property type="entry name" value="Metallo-dependent phosphatases"/>
    <property type="match status" value="1"/>
</dbReference>